<evidence type="ECO:0000256" key="1">
    <source>
        <dbReference type="ARBA" id="ARBA00022737"/>
    </source>
</evidence>
<dbReference type="InterPro" id="IPR019734">
    <property type="entry name" value="TPR_rpt"/>
</dbReference>
<dbReference type="GO" id="GO:0070062">
    <property type="term" value="C:extracellular exosome"/>
    <property type="evidence" value="ECO:0007669"/>
    <property type="project" value="TreeGrafter"/>
</dbReference>
<dbReference type="CTD" id="8231923"/>
<dbReference type="AlphaFoldDB" id="E0VNZ2"/>
<accession>E0VNZ2</accession>
<reference evidence="4" key="3">
    <citation type="submission" date="2021-02" db="UniProtKB">
        <authorList>
            <consortium name="EnsemblMetazoa"/>
        </authorList>
    </citation>
    <scope>IDENTIFICATION</scope>
    <source>
        <strain evidence="4">USDA</strain>
    </source>
</reference>
<dbReference type="RefSeq" id="XP_002427836.1">
    <property type="nucleotide sequence ID" value="XM_002427791.1"/>
</dbReference>
<dbReference type="SUPFAM" id="SSF48452">
    <property type="entry name" value="TPR-like"/>
    <property type="match status" value="1"/>
</dbReference>
<dbReference type="OrthoDB" id="10262375at2759"/>
<dbReference type="EnsemblMetazoa" id="PHUM348090-RA">
    <property type="protein sequence ID" value="PHUM348090-PA"/>
    <property type="gene ID" value="PHUM348090"/>
</dbReference>
<dbReference type="InterPro" id="IPR054283">
    <property type="entry name" value="DUF7017"/>
</dbReference>
<evidence type="ECO:0000313" key="3">
    <source>
        <dbReference type="EMBL" id="EEB15098.1"/>
    </source>
</evidence>
<dbReference type="Gene3D" id="1.25.40.10">
    <property type="entry name" value="Tetratricopeptide repeat domain"/>
    <property type="match status" value="2"/>
</dbReference>
<dbReference type="InterPro" id="IPR011990">
    <property type="entry name" value="TPR-like_helical_dom_sf"/>
</dbReference>
<dbReference type="EMBL" id="AAZO01004050">
    <property type="status" value="NOT_ANNOTATED_CDS"/>
    <property type="molecule type" value="Genomic_DNA"/>
</dbReference>
<reference evidence="3" key="2">
    <citation type="submission" date="2007-04" db="EMBL/GenBank/DDBJ databases">
        <title>The genome of the human body louse.</title>
        <authorList>
            <consortium name="The Human Body Louse Genome Consortium"/>
            <person name="Kirkness E."/>
            <person name="Walenz B."/>
            <person name="Hass B."/>
            <person name="Bruggner R."/>
            <person name="Strausberg R."/>
        </authorList>
    </citation>
    <scope>NUCLEOTIDE SEQUENCE</scope>
    <source>
        <strain evidence="3">USDA</strain>
    </source>
</reference>
<dbReference type="PANTHER" id="PTHR44314">
    <property type="entry name" value="CILIA- AND FLAGELLA-ASSOCIATED PROTEIN 70"/>
    <property type="match status" value="1"/>
</dbReference>
<dbReference type="GO" id="GO:0003341">
    <property type="term" value="P:cilium movement"/>
    <property type="evidence" value="ECO:0007669"/>
    <property type="project" value="TreeGrafter"/>
</dbReference>
<reference evidence="3" key="1">
    <citation type="submission" date="2007-04" db="EMBL/GenBank/DDBJ databases">
        <title>Annotation of Pediculus humanus corporis strain USDA.</title>
        <authorList>
            <person name="Kirkness E."/>
            <person name="Hannick L."/>
            <person name="Hass B."/>
            <person name="Bruggner R."/>
            <person name="Lawson D."/>
            <person name="Bidwell S."/>
            <person name="Joardar V."/>
            <person name="Caler E."/>
            <person name="Walenz B."/>
            <person name="Inman J."/>
            <person name="Schobel S."/>
            <person name="Galinsky K."/>
            <person name="Amedeo P."/>
            <person name="Strausberg R."/>
        </authorList>
    </citation>
    <scope>NUCLEOTIDE SEQUENCE</scope>
    <source>
        <strain evidence="3">USDA</strain>
    </source>
</reference>
<dbReference type="GO" id="GO:0060271">
    <property type="term" value="P:cilium assembly"/>
    <property type="evidence" value="ECO:0007669"/>
    <property type="project" value="TreeGrafter"/>
</dbReference>
<dbReference type="PANTHER" id="PTHR44314:SF1">
    <property type="entry name" value="CILIA- AND FLAGELLA-ASSOCIATED PROTEIN 70"/>
    <property type="match status" value="1"/>
</dbReference>
<organism>
    <name type="scientific">Pediculus humanus subsp. corporis</name>
    <name type="common">Body louse</name>
    <dbReference type="NCBI Taxonomy" id="121224"/>
    <lineage>
        <taxon>Eukaryota</taxon>
        <taxon>Metazoa</taxon>
        <taxon>Ecdysozoa</taxon>
        <taxon>Arthropoda</taxon>
        <taxon>Hexapoda</taxon>
        <taxon>Insecta</taxon>
        <taxon>Pterygota</taxon>
        <taxon>Neoptera</taxon>
        <taxon>Paraneoptera</taxon>
        <taxon>Psocodea</taxon>
        <taxon>Troctomorpha</taxon>
        <taxon>Phthiraptera</taxon>
        <taxon>Anoplura</taxon>
        <taxon>Pediculidae</taxon>
        <taxon>Pediculus</taxon>
    </lineage>
</organism>
<sequence>MALSDDLLKKNGILCSYYQYYLAVAHYHQGLYNEAIYQLEMIVKEHGKDVYLWSLMGHCYYKLEDHINAMACYEYVLESYSQPKNVHLIQLRMGNYYLLTKKFSCAKKTFFNGCKQLPTPRMWKGFGIACLRLGEHDNAELAFCEANYLDNADAETWGYLALVNGLLKRFDMLKNCFLEAKKLW</sequence>
<dbReference type="InParanoid" id="E0VNZ2"/>
<gene>
    <name evidence="4" type="primary">8231923</name>
    <name evidence="3" type="ORF">Phum_PHUM348090</name>
</gene>
<dbReference type="InterPro" id="IPR052628">
    <property type="entry name" value="CFAP70"/>
</dbReference>
<dbReference type="HOGENOM" id="CLU_1469922_0_0_1"/>
<evidence type="ECO:0000313" key="4">
    <source>
        <dbReference type="EnsemblMetazoa" id="PHUM348090-PA"/>
    </source>
</evidence>
<name>E0VNZ2_PEDHC</name>
<dbReference type="VEuPathDB" id="VectorBase:PHUM348090"/>
<dbReference type="KEGG" id="phu:Phum_PHUM348090"/>
<dbReference type="Pfam" id="PF22860">
    <property type="entry name" value="DUF7017"/>
    <property type="match status" value="1"/>
</dbReference>
<dbReference type="Proteomes" id="UP000009046">
    <property type="component" value="Unassembled WGS sequence"/>
</dbReference>
<proteinExistence type="predicted"/>
<keyword evidence="1" id="KW-0677">Repeat</keyword>
<keyword evidence="2" id="KW-0802">TPR repeat</keyword>
<dbReference type="GO" id="GO:0031514">
    <property type="term" value="C:motile cilium"/>
    <property type="evidence" value="ECO:0007669"/>
    <property type="project" value="TreeGrafter"/>
</dbReference>
<dbReference type="GeneID" id="8231923"/>
<dbReference type="EMBL" id="DS235354">
    <property type="protein sequence ID" value="EEB15098.1"/>
    <property type="molecule type" value="Genomic_DNA"/>
</dbReference>
<dbReference type="eggNOG" id="ENOG502QSJ2">
    <property type="taxonomic scope" value="Eukaryota"/>
</dbReference>
<dbReference type="SMART" id="SM00028">
    <property type="entry name" value="TPR"/>
    <property type="match status" value="3"/>
</dbReference>
<evidence type="ECO:0000256" key="2">
    <source>
        <dbReference type="ARBA" id="ARBA00022803"/>
    </source>
</evidence>
<protein>
    <submittedName>
        <fullName evidence="3 4">Uncharacterized protein</fullName>
    </submittedName>
</protein>
<keyword evidence="5" id="KW-1185">Reference proteome</keyword>
<dbReference type="STRING" id="121224.E0VNZ2"/>
<evidence type="ECO:0000313" key="5">
    <source>
        <dbReference type="Proteomes" id="UP000009046"/>
    </source>
</evidence>